<dbReference type="Proteomes" id="UP000733611">
    <property type="component" value="Unassembled WGS sequence"/>
</dbReference>
<gene>
    <name evidence="1" type="ORF">H9847_10935</name>
</gene>
<organism evidence="1 2">
    <name type="scientific">Candidatus Anaerobiospirillum pullicola</name>
    <dbReference type="NCBI Taxonomy" id="2838451"/>
    <lineage>
        <taxon>Bacteria</taxon>
        <taxon>Pseudomonadati</taxon>
        <taxon>Pseudomonadota</taxon>
        <taxon>Gammaproteobacteria</taxon>
        <taxon>Aeromonadales</taxon>
        <taxon>Succinivibrionaceae</taxon>
        <taxon>Anaerobiospirillum</taxon>
    </lineage>
</organism>
<reference evidence="1" key="1">
    <citation type="journal article" date="2021" name="PeerJ">
        <title>Extensive microbial diversity within the chicken gut microbiome revealed by metagenomics and culture.</title>
        <authorList>
            <person name="Gilroy R."/>
            <person name="Ravi A."/>
            <person name="Getino M."/>
            <person name="Pursley I."/>
            <person name="Horton D.L."/>
            <person name="Alikhan N.F."/>
            <person name="Baker D."/>
            <person name="Gharbi K."/>
            <person name="Hall N."/>
            <person name="Watson M."/>
            <person name="Adriaenssens E.M."/>
            <person name="Foster-Nyarko E."/>
            <person name="Jarju S."/>
            <person name="Secka A."/>
            <person name="Antonio M."/>
            <person name="Oren A."/>
            <person name="Chaudhuri R.R."/>
            <person name="La Ragione R."/>
            <person name="Hildebrand F."/>
            <person name="Pallen M.J."/>
        </authorList>
    </citation>
    <scope>NUCLEOTIDE SEQUENCE</scope>
    <source>
        <strain evidence="1">378</strain>
    </source>
</reference>
<comment type="caution">
    <text evidence="1">The sequence shown here is derived from an EMBL/GenBank/DDBJ whole genome shotgun (WGS) entry which is preliminary data.</text>
</comment>
<accession>A0A948X0M3</accession>
<name>A0A948X0M3_9GAMM</name>
<dbReference type="EMBL" id="JAHLFE010000227">
    <property type="protein sequence ID" value="MBU3845354.1"/>
    <property type="molecule type" value="Genomic_DNA"/>
</dbReference>
<reference evidence="1" key="2">
    <citation type="submission" date="2021-04" db="EMBL/GenBank/DDBJ databases">
        <authorList>
            <person name="Gilroy R."/>
        </authorList>
    </citation>
    <scope>NUCLEOTIDE SEQUENCE</scope>
    <source>
        <strain evidence="1">378</strain>
    </source>
</reference>
<dbReference type="AlphaFoldDB" id="A0A948X0M3"/>
<protein>
    <submittedName>
        <fullName evidence="1">Uncharacterized protein</fullName>
    </submittedName>
</protein>
<evidence type="ECO:0000313" key="2">
    <source>
        <dbReference type="Proteomes" id="UP000733611"/>
    </source>
</evidence>
<proteinExistence type="predicted"/>
<evidence type="ECO:0000313" key="1">
    <source>
        <dbReference type="EMBL" id="MBU3845354.1"/>
    </source>
</evidence>
<sequence>MVCALSAQQACADVRIDIKNESAEDCSVAFNARVDKTKWMTVGWYVFMAGEEAPVILKGANDIHDVFIYHDCDMSHKDNAELKEAWVKTNLKFTDFRPMENEEGYEEVTFERLNTPFYTISSPQR</sequence>